<dbReference type="EMBL" id="MK500437">
    <property type="protein sequence ID" value="QBK89700.1"/>
    <property type="molecule type" value="Genomic_DNA"/>
</dbReference>
<reference evidence="1" key="1">
    <citation type="journal article" date="2019" name="MBio">
        <title>Virus Genomes from Deep Sea Sediments Expand the Ocean Megavirome and Support Independent Origins of Viral Gigantism.</title>
        <authorList>
            <person name="Backstrom D."/>
            <person name="Yutin N."/>
            <person name="Jorgensen S.L."/>
            <person name="Dharamshi J."/>
            <person name="Homa F."/>
            <person name="Zaremba-Niedwiedzka K."/>
            <person name="Spang A."/>
            <person name="Wolf Y.I."/>
            <person name="Koonin E.V."/>
            <person name="Ettema T.J."/>
        </authorList>
    </citation>
    <scope>NUCLEOTIDE SEQUENCE</scope>
</reference>
<gene>
    <name evidence="1" type="ORF">LCPAC001_02130</name>
</gene>
<proteinExistence type="predicted"/>
<name>A0A481Z4Y6_9VIRU</name>
<accession>A0A481Z4Y6</accession>
<sequence length="125" mass="15078">MSTTTDKLRILTPKVIVKYLKNHKKRGIDTVWMFQNVRLPQYNVNFNEIRSRGNKYSVLLKLRNYILKESYYNDDIFEKGSLSFSSYYMDEKDDTIYNYIYTYFFSSSDLSLLKMIKVPKKLKYT</sequence>
<organism evidence="1">
    <name type="scientific">Pithovirus LCPAC001</name>
    <dbReference type="NCBI Taxonomy" id="2506585"/>
    <lineage>
        <taxon>Viruses</taxon>
        <taxon>Pithoviruses</taxon>
    </lineage>
</organism>
<evidence type="ECO:0000313" key="1">
    <source>
        <dbReference type="EMBL" id="QBK89700.1"/>
    </source>
</evidence>
<protein>
    <submittedName>
        <fullName evidence="1">Uncharacterized protein</fullName>
    </submittedName>
</protein>